<dbReference type="Pfam" id="PF01656">
    <property type="entry name" value="CbiA"/>
    <property type="match status" value="1"/>
</dbReference>
<dbReference type="PANTHER" id="PTHR13696">
    <property type="entry name" value="P-LOOP CONTAINING NUCLEOSIDE TRIPHOSPHATE HYDROLASE"/>
    <property type="match status" value="1"/>
</dbReference>
<keyword evidence="3" id="KW-1185">Reference proteome</keyword>
<dbReference type="EMBL" id="NAPY01000081">
    <property type="protein sequence ID" value="MUL39434.1"/>
    <property type="molecule type" value="Genomic_DNA"/>
</dbReference>
<protein>
    <recommendedName>
        <fullName evidence="1">CobQ/CobB/MinD/ParA nucleotide binding domain-containing protein</fullName>
    </recommendedName>
</protein>
<dbReference type="SUPFAM" id="SSF52540">
    <property type="entry name" value="P-loop containing nucleoside triphosphate hydrolases"/>
    <property type="match status" value="1"/>
</dbReference>
<accession>A0A6N8G3H6</accession>
<evidence type="ECO:0000313" key="2">
    <source>
        <dbReference type="EMBL" id="MUL39434.1"/>
    </source>
</evidence>
<evidence type="ECO:0000259" key="1">
    <source>
        <dbReference type="Pfam" id="PF01656"/>
    </source>
</evidence>
<dbReference type="InterPro" id="IPR027417">
    <property type="entry name" value="P-loop_NTPase"/>
</dbReference>
<dbReference type="PANTHER" id="PTHR13696:SF96">
    <property type="entry name" value="COBQ_COBB_MIND_PARA NUCLEOTIDE BINDING DOMAIN-CONTAINING PROTEIN"/>
    <property type="match status" value="1"/>
</dbReference>
<reference evidence="2 3" key="1">
    <citation type="journal article" date="2019" name="Front. Microbiol.">
        <title>Genomic Features for Desiccation Tolerance and Sugar Biosynthesis in the Extremophile Gloeocapsopsis sp. UTEX B3054.</title>
        <authorList>
            <person name="Urrejola C."/>
            <person name="Alcorta J."/>
            <person name="Salas L."/>
            <person name="Vasquez M."/>
            <person name="Polz M.F."/>
            <person name="Vicuna R."/>
            <person name="Diez B."/>
        </authorList>
    </citation>
    <scope>NUCLEOTIDE SEQUENCE [LARGE SCALE GENOMIC DNA]</scope>
    <source>
        <strain evidence="2 3">1H9</strain>
    </source>
</reference>
<feature type="domain" description="CobQ/CobB/MinD/ParA nucleotide binding" evidence="1">
    <location>
        <begin position="21"/>
        <end position="186"/>
    </location>
</feature>
<sequence length="222" mass="24475">MFKFSSNVRRKIFVQSSTKFITLTSFKGGVGKTTSAICLSCLFSEHGRVMLIDSDPNRSATMWASSQNLPFHVATENTATRLMAKNHFDFVVIDTPARPAEAEMQELVEGCDLLLLPTTPDSLSMKAMALTTQSLPKGTNYYVLLTMVPPPPQKDGEDAFKALHEKEYPVIKHGIKLLKVYKDAAALGLPVKSVKGGKKAWRDWIELAKLSPISELLNSVTS</sequence>
<evidence type="ECO:0000313" key="3">
    <source>
        <dbReference type="Proteomes" id="UP000441797"/>
    </source>
</evidence>
<dbReference type="CDD" id="cd02042">
    <property type="entry name" value="ParAB_family"/>
    <property type="match status" value="1"/>
</dbReference>
<organism evidence="2 3">
    <name type="scientific">Gloeocapsopsis dulcis AAB1 = 1H9</name>
    <dbReference type="NCBI Taxonomy" id="1433147"/>
    <lineage>
        <taxon>Bacteria</taxon>
        <taxon>Bacillati</taxon>
        <taxon>Cyanobacteriota</taxon>
        <taxon>Cyanophyceae</taxon>
        <taxon>Oscillatoriophycideae</taxon>
        <taxon>Chroococcales</taxon>
        <taxon>Chroococcaceae</taxon>
        <taxon>Gloeocapsopsis</taxon>
        <taxon>Gloeocapsopsis dulcis</taxon>
    </lineage>
</organism>
<dbReference type="InterPro" id="IPR002586">
    <property type="entry name" value="CobQ/CobB/MinD/ParA_Nub-bd_dom"/>
</dbReference>
<dbReference type="InterPro" id="IPR050678">
    <property type="entry name" value="DNA_Partitioning_ATPase"/>
</dbReference>
<dbReference type="PIRSF" id="PIRSF009320">
    <property type="entry name" value="Nuc_binding_HP_1000"/>
    <property type="match status" value="1"/>
</dbReference>
<comment type="caution">
    <text evidence="2">The sequence shown here is derived from an EMBL/GenBank/DDBJ whole genome shotgun (WGS) entry which is preliminary data.</text>
</comment>
<dbReference type="Proteomes" id="UP000441797">
    <property type="component" value="Unassembled WGS sequence"/>
</dbReference>
<dbReference type="Gene3D" id="3.40.50.300">
    <property type="entry name" value="P-loop containing nucleotide triphosphate hydrolases"/>
    <property type="match status" value="1"/>
</dbReference>
<dbReference type="AlphaFoldDB" id="A0A6N8G3H6"/>
<proteinExistence type="predicted"/>
<gene>
    <name evidence="2" type="ORF">BWI75_24975</name>
</gene>
<name>A0A6N8G3H6_9CHRO</name>